<dbReference type="EMBL" id="LXFE01000507">
    <property type="protein sequence ID" value="OLL25080.1"/>
    <property type="molecule type" value="Genomic_DNA"/>
</dbReference>
<feature type="non-terminal residue" evidence="1">
    <location>
        <position position="100"/>
    </location>
</feature>
<name>A0A1U7LQY1_NEOID</name>
<keyword evidence="2" id="KW-1185">Reference proteome</keyword>
<gene>
    <name evidence="1" type="ORF">NEOLI_001602</name>
</gene>
<proteinExistence type="predicted"/>
<dbReference type="AlphaFoldDB" id="A0A1U7LQY1"/>
<accession>A0A1U7LQY1</accession>
<evidence type="ECO:0000313" key="2">
    <source>
        <dbReference type="Proteomes" id="UP000186594"/>
    </source>
</evidence>
<protein>
    <submittedName>
        <fullName evidence="1">Uncharacterized protein</fullName>
    </submittedName>
</protein>
<dbReference type="Proteomes" id="UP000186594">
    <property type="component" value="Unassembled WGS sequence"/>
</dbReference>
<sequence length="100" mass="11656">MRQSVLLTELASKDILISSILDLHPPFPSLIFFIHRNSLFIIVRYISSKFGTCLVRVVASWFYNCFWENQPRIVIRANYYLGSSHLITVITMIQLEAHKI</sequence>
<reference evidence="1 2" key="1">
    <citation type="submission" date="2016-04" db="EMBL/GenBank/DDBJ databases">
        <title>Evolutionary innovation and constraint leading to complex multicellularity in the Ascomycota.</title>
        <authorList>
            <person name="Cisse O."/>
            <person name="Nguyen A."/>
            <person name="Hewitt D.A."/>
            <person name="Jedd G."/>
            <person name="Stajich J.E."/>
        </authorList>
    </citation>
    <scope>NUCLEOTIDE SEQUENCE [LARGE SCALE GENOMIC DNA]</scope>
    <source>
        <strain evidence="1 2">DAH-3</strain>
    </source>
</reference>
<evidence type="ECO:0000313" key="1">
    <source>
        <dbReference type="EMBL" id="OLL25080.1"/>
    </source>
</evidence>
<organism evidence="1 2">
    <name type="scientific">Neolecta irregularis (strain DAH-3)</name>
    <dbReference type="NCBI Taxonomy" id="1198029"/>
    <lineage>
        <taxon>Eukaryota</taxon>
        <taxon>Fungi</taxon>
        <taxon>Dikarya</taxon>
        <taxon>Ascomycota</taxon>
        <taxon>Taphrinomycotina</taxon>
        <taxon>Neolectales</taxon>
        <taxon>Neolectaceae</taxon>
        <taxon>Neolecta</taxon>
    </lineage>
</organism>
<comment type="caution">
    <text evidence="1">The sequence shown here is derived from an EMBL/GenBank/DDBJ whole genome shotgun (WGS) entry which is preliminary data.</text>
</comment>